<reference evidence="1" key="2">
    <citation type="journal article" date="2015" name="Data Brief">
        <title>Shoot transcriptome of the giant reed, Arundo donax.</title>
        <authorList>
            <person name="Barrero R.A."/>
            <person name="Guerrero F.D."/>
            <person name="Moolhuijzen P."/>
            <person name="Goolsby J.A."/>
            <person name="Tidwell J."/>
            <person name="Bellgard S.E."/>
            <person name="Bellgard M.I."/>
        </authorList>
    </citation>
    <scope>NUCLEOTIDE SEQUENCE</scope>
    <source>
        <tissue evidence="1">Shoot tissue taken approximately 20 cm above the soil surface</tissue>
    </source>
</reference>
<sequence>MKTNHIFYIQTQMGTKHHDPWNNTYEFFEYCAALPKTDEFVRFDF</sequence>
<accession>A0A0A9HBR5</accession>
<organism evidence="1">
    <name type="scientific">Arundo donax</name>
    <name type="common">Giant reed</name>
    <name type="synonym">Donax arundinaceus</name>
    <dbReference type="NCBI Taxonomy" id="35708"/>
    <lineage>
        <taxon>Eukaryota</taxon>
        <taxon>Viridiplantae</taxon>
        <taxon>Streptophyta</taxon>
        <taxon>Embryophyta</taxon>
        <taxon>Tracheophyta</taxon>
        <taxon>Spermatophyta</taxon>
        <taxon>Magnoliopsida</taxon>
        <taxon>Liliopsida</taxon>
        <taxon>Poales</taxon>
        <taxon>Poaceae</taxon>
        <taxon>PACMAD clade</taxon>
        <taxon>Arundinoideae</taxon>
        <taxon>Arundineae</taxon>
        <taxon>Arundo</taxon>
    </lineage>
</organism>
<dbReference type="AlphaFoldDB" id="A0A0A9HBR5"/>
<evidence type="ECO:0000313" key="1">
    <source>
        <dbReference type="EMBL" id="JAE30363.1"/>
    </source>
</evidence>
<proteinExistence type="predicted"/>
<reference evidence="1" key="1">
    <citation type="submission" date="2014-09" db="EMBL/GenBank/DDBJ databases">
        <authorList>
            <person name="Magalhaes I.L.F."/>
            <person name="Oliveira U."/>
            <person name="Santos F.R."/>
            <person name="Vidigal T.H.D.A."/>
            <person name="Brescovit A.D."/>
            <person name="Santos A.J."/>
        </authorList>
    </citation>
    <scope>NUCLEOTIDE SEQUENCE</scope>
    <source>
        <tissue evidence="1">Shoot tissue taken approximately 20 cm above the soil surface</tissue>
    </source>
</reference>
<name>A0A0A9HBR5_ARUDO</name>
<dbReference type="EMBL" id="GBRH01167533">
    <property type="protein sequence ID" value="JAE30363.1"/>
    <property type="molecule type" value="Transcribed_RNA"/>
</dbReference>
<protein>
    <submittedName>
        <fullName evidence="1">Uncharacterized protein</fullName>
    </submittedName>
</protein>